<gene>
    <name evidence="9" type="ORF">S01H4_49559</name>
</gene>
<dbReference type="SUPFAM" id="SSF81593">
    <property type="entry name" value="Nucleotidyltransferase substrate binding subunit/domain"/>
    <property type="match status" value="1"/>
</dbReference>
<dbReference type="GO" id="GO:0000820">
    <property type="term" value="P:regulation of glutamine family amino acid metabolic process"/>
    <property type="evidence" value="ECO:0007669"/>
    <property type="project" value="TreeGrafter"/>
</dbReference>
<protein>
    <recommendedName>
        <fullName evidence="10">Glutamate-ammonia ligase adenylyltransferase repeated domain-containing protein</fullName>
    </recommendedName>
</protein>
<dbReference type="InterPro" id="IPR013546">
    <property type="entry name" value="PII_UdlTrfase/GS_AdlTrfase"/>
</dbReference>
<dbReference type="GO" id="GO:0005524">
    <property type="term" value="F:ATP binding"/>
    <property type="evidence" value="ECO:0007669"/>
    <property type="project" value="UniProtKB-KW"/>
</dbReference>
<evidence type="ECO:0000256" key="5">
    <source>
        <dbReference type="ARBA" id="ARBA00022842"/>
    </source>
</evidence>
<dbReference type="InterPro" id="IPR043519">
    <property type="entry name" value="NT_sf"/>
</dbReference>
<name>X1BZH5_9ZZZZ</name>
<evidence type="ECO:0000256" key="1">
    <source>
        <dbReference type="ARBA" id="ARBA00022679"/>
    </source>
</evidence>
<evidence type="ECO:0000256" key="4">
    <source>
        <dbReference type="ARBA" id="ARBA00022840"/>
    </source>
</evidence>
<feature type="domain" description="PII-uridylyltransferase/Glutamine-synthetase adenylyltransferase" evidence="8">
    <location>
        <begin position="160"/>
        <end position="240"/>
    </location>
</feature>
<reference evidence="9" key="1">
    <citation type="journal article" date="2014" name="Front. Microbiol.">
        <title>High frequency of phylogenetically diverse reductive dehalogenase-homologous genes in deep subseafloor sedimentary metagenomes.</title>
        <authorList>
            <person name="Kawai M."/>
            <person name="Futagami T."/>
            <person name="Toyoda A."/>
            <person name="Takaki Y."/>
            <person name="Nishi S."/>
            <person name="Hori S."/>
            <person name="Arai W."/>
            <person name="Tsubouchi T."/>
            <person name="Morono Y."/>
            <person name="Uchiyama I."/>
            <person name="Ito T."/>
            <person name="Fujiyama A."/>
            <person name="Inagaki F."/>
            <person name="Takami H."/>
        </authorList>
    </citation>
    <scope>NUCLEOTIDE SEQUENCE</scope>
    <source>
        <strain evidence="9">Expedition CK06-06</strain>
    </source>
</reference>
<dbReference type="GO" id="GO:0005829">
    <property type="term" value="C:cytosol"/>
    <property type="evidence" value="ECO:0007669"/>
    <property type="project" value="TreeGrafter"/>
</dbReference>
<dbReference type="Pfam" id="PF03710">
    <property type="entry name" value="GlnE"/>
    <property type="match status" value="1"/>
</dbReference>
<dbReference type="CDD" id="cd05401">
    <property type="entry name" value="NT_GlnE_GlnD_like"/>
    <property type="match status" value="1"/>
</dbReference>
<keyword evidence="4" id="KW-0067">ATP-binding</keyword>
<dbReference type="Pfam" id="PF08335">
    <property type="entry name" value="GlnD_UR_UTase"/>
    <property type="match status" value="1"/>
</dbReference>
<sequence>MAAEELIIKYPQIKTVSENFAIVAYGKLGGYELNYSSDLDVVFLHNNPSELVHYTTRLSQRIVHLLNTRTAAGVLYNVDTRLRPSGAAGLLVSHIDAFCQYQQESAWTWEHQALVRARIVCGDETIAQRFTALRTKILCTKRKLTQLQQDIAGMRQRMLENNPLLDLKHAEGGIIDSEFLVQFAVLAWSNKYPELATKTDNISIIEILAESGIIKSSMAQRFAEVYIKLRQLQNYVILRDVENDDLDLMPDNNFIRDLWQLWIGNGE</sequence>
<dbReference type="PANTHER" id="PTHR30621">
    <property type="entry name" value="GLUTAMINE SYNTHETASE ADENYLYLTRANSFERASE"/>
    <property type="match status" value="1"/>
</dbReference>
<keyword evidence="3" id="KW-0547">Nucleotide-binding</keyword>
<keyword evidence="1" id="KW-0808">Transferase</keyword>
<accession>X1BZH5</accession>
<evidence type="ECO:0000256" key="2">
    <source>
        <dbReference type="ARBA" id="ARBA00022695"/>
    </source>
</evidence>
<evidence type="ECO:0008006" key="10">
    <source>
        <dbReference type="Google" id="ProtNLM"/>
    </source>
</evidence>
<evidence type="ECO:0000256" key="6">
    <source>
        <dbReference type="ARBA" id="ARBA00023268"/>
    </source>
</evidence>
<dbReference type="Gene3D" id="1.20.120.330">
    <property type="entry name" value="Nucleotidyltransferases domain 2"/>
    <property type="match status" value="1"/>
</dbReference>
<dbReference type="InterPro" id="IPR005190">
    <property type="entry name" value="GlnE_rpt_dom"/>
</dbReference>
<dbReference type="AlphaFoldDB" id="X1BZH5"/>
<feature type="domain" description="Glutamate-ammonia ligase adenylyltransferase repeated" evidence="7">
    <location>
        <begin position="16"/>
        <end position="131"/>
    </location>
</feature>
<dbReference type="InterPro" id="IPR023057">
    <property type="entry name" value="GlnE"/>
</dbReference>
<dbReference type="SUPFAM" id="SSF81301">
    <property type="entry name" value="Nucleotidyltransferase"/>
    <property type="match status" value="1"/>
</dbReference>
<evidence type="ECO:0000259" key="7">
    <source>
        <dbReference type="Pfam" id="PF03710"/>
    </source>
</evidence>
<dbReference type="Gene3D" id="3.30.460.10">
    <property type="entry name" value="Beta Polymerase, domain 2"/>
    <property type="match status" value="1"/>
</dbReference>
<dbReference type="EMBL" id="BART01028041">
    <property type="protein sequence ID" value="GAH00407.1"/>
    <property type="molecule type" value="Genomic_DNA"/>
</dbReference>
<evidence type="ECO:0000256" key="3">
    <source>
        <dbReference type="ARBA" id="ARBA00022741"/>
    </source>
</evidence>
<dbReference type="GO" id="GO:0008882">
    <property type="term" value="F:[glutamate-ammonia-ligase] adenylyltransferase activity"/>
    <property type="evidence" value="ECO:0007669"/>
    <property type="project" value="InterPro"/>
</dbReference>
<dbReference type="PANTHER" id="PTHR30621:SF0">
    <property type="entry name" value="BIFUNCTIONAL GLUTAMINE SYNTHETASE ADENYLYLTRANSFERASE_ADENYLYL-REMOVING ENZYME"/>
    <property type="match status" value="1"/>
</dbReference>
<proteinExistence type="predicted"/>
<evidence type="ECO:0000313" key="9">
    <source>
        <dbReference type="EMBL" id="GAH00407.1"/>
    </source>
</evidence>
<organism evidence="9">
    <name type="scientific">marine sediment metagenome</name>
    <dbReference type="NCBI Taxonomy" id="412755"/>
    <lineage>
        <taxon>unclassified sequences</taxon>
        <taxon>metagenomes</taxon>
        <taxon>ecological metagenomes</taxon>
    </lineage>
</organism>
<evidence type="ECO:0000259" key="8">
    <source>
        <dbReference type="Pfam" id="PF08335"/>
    </source>
</evidence>
<comment type="caution">
    <text evidence="9">The sequence shown here is derived from an EMBL/GenBank/DDBJ whole genome shotgun (WGS) entry which is preliminary data.</text>
</comment>
<keyword evidence="5" id="KW-0460">Magnesium</keyword>
<keyword evidence="6" id="KW-0511">Multifunctional enzyme</keyword>
<keyword evidence="2" id="KW-0548">Nucleotidyltransferase</keyword>